<proteinExistence type="predicted"/>
<reference evidence="6" key="1">
    <citation type="journal article" date="2019" name="Int. J. Syst. Evol. Microbiol.">
        <title>The Global Catalogue of Microorganisms (GCM) 10K type strain sequencing project: providing services to taxonomists for standard genome sequencing and annotation.</title>
        <authorList>
            <consortium name="The Broad Institute Genomics Platform"/>
            <consortium name="The Broad Institute Genome Sequencing Center for Infectious Disease"/>
            <person name="Wu L."/>
            <person name="Ma J."/>
        </authorList>
    </citation>
    <scope>NUCLEOTIDE SEQUENCE [LARGE SCALE GENOMIC DNA]</scope>
    <source>
        <strain evidence="6">CCUG 62763</strain>
    </source>
</reference>
<keyword evidence="2" id="KW-1133">Transmembrane helix</keyword>
<evidence type="ECO:0000313" key="6">
    <source>
        <dbReference type="Proteomes" id="UP001596025"/>
    </source>
</evidence>
<feature type="signal peptide" evidence="3">
    <location>
        <begin position="1"/>
        <end position="26"/>
    </location>
</feature>
<keyword evidence="6" id="KW-1185">Reference proteome</keyword>
<evidence type="ECO:0000256" key="2">
    <source>
        <dbReference type="SAM" id="Phobius"/>
    </source>
</evidence>
<sequence length="140" mass="13428">MRIRSTVAAAVLAAGFSVVLSGTASAAPDRDCPDFASQAEAQAAFDAVPGDPERLDDDNDGIACESYAYAATGAGAPAAVTPAPATSGGQVATRPAGAVAAGDGSSSDEGSSLPFVLGGVAFVAAGGAAVAARRTARTRA</sequence>
<dbReference type="RefSeq" id="WP_387988735.1">
    <property type="nucleotide sequence ID" value="NZ_JBHSGR010000011.1"/>
</dbReference>
<dbReference type="Pfam" id="PF05901">
    <property type="entry name" value="Excalibur"/>
    <property type="match status" value="1"/>
</dbReference>
<gene>
    <name evidence="5" type="ORF">ACFO3M_11535</name>
</gene>
<feature type="chain" id="PRO_5045613658" evidence="3">
    <location>
        <begin position="27"/>
        <end position="140"/>
    </location>
</feature>
<comment type="caution">
    <text evidence="5">The sequence shown here is derived from an EMBL/GenBank/DDBJ whole genome shotgun (WGS) entry which is preliminary data.</text>
</comment>
<evidence type="ECO:0000256" key="3">
    <source>
        <dbReference type="SAM" id="SignalP"/>
    </source>
</evidence>
<feature type="transmembrane region" description="Helical" evidence="2">
    <location>
        <begin position="113"/>
        <end position="132"/>
    </location>
</feature>
<dbReference type="Proteomes" id="UP001596025">
    <property type="component" value="Unassembled WGS sequence"/>
</dbReference>
<feature type="region of interest" description="Disordered" evidence="1">
    <location>
        <begin position="79"/>
        <end position="110"/>
    </location>
</feature>
<dbReference type="InterPro" id="IPR008613">
    <property type="entry name" value="Excalibur_Ca-bd_domain"/>
</dbReference>
<feature type="compositionally biased region" description="Low complexity" evidence="1">
    <location>
        <begin position="96"/>
        <end position="110"/>
    </location>
</feature>
<organism evidence="5 6">
    <name type="scientific">Geodermatophilus arenarius</name>
    <dbReference type="NCBI Taxonomy" id="1137990"/>
    <lineage>
        <taxon>Bacteria</taxon>
        <taxon>Bacillati</taxon>
        <taxon>Actinomycetota</taxon>
        <taxon>Actinomycetes</taxon>
        <taxon>Geodermatophilales</taxon>
        <taxon>Geodermatophilaceae</taxon>
        <taxon>Geodermatophilus</taxon>
    </lineage>
</organism>
<keyword evidence="3" id="KW-0732">Signal</keyword>
<feature type="domain" description="Excalibur calcium-binding" evidence="4">
    <location>
        <begin position="28"/>
        <end position="65"/>
    </location>
</feature>
<dbReference type="SMART" id="SM00894">
    <property type="entry name" value="Excalibur"/>
    <property type="match status" value="1"/>
</dbReference>
<evidence type="ECO:0000313" key="5">
    <source>
        <dbReference type="EMBL" id="MFC4694017.1"/>
    </source>
</evidence>
<evidence type="ECO:0000256" key="1">
    <source>
        <dbReference type="SAM" id="MobiDB-lite"/>
    </source>
</evidence>
<feature type="compositionally biased region" description="Low complexity" evidence="1">
    <location>
        <begin position="79"/>
        <end position="89"/>
    </location>
</feature>
<keyword evidence="2" id="KW-0472">Membrane</keyword>
<protein>
    <submittedName>
        <fullName evidence="5">Excalibur calcium-binding domain-containing protein</fullName>
    </submittedName>
</protein>
<evidence type="ECO:0000259" key="4">
    <source>
        <dbReference type="SMART" id="SM00894"/>
    </source>
</evidence>
<accession>A0ABV9LJE5</accession>
<dbReference type="EMBL" id="JBHSGR010000011">
    <property type="protein sequence ID" value="MFC4694017.1"/>
    <property type="molecule type" value="Genomic_DNA"/>
</dbReference>
<name>A0ABV9LJE5_9ACTN</name>
<keyword evidence="2" id="KW-0812">Transmembrane</keyword>